<dbReference type="CDD" id="cd16432">
    <property type="entry name" value="CheB_Rec"/>
    <property type="match status" value="1"/>
</dbReference>
<feature type="active site" evidence="3 4">
    <location>
        <position position="184"/>
    </location>
</feature>
<accession>A0A5C5YBX2</accession>
<sequence length="370" mass="39568">MKDQSMSISALVVDDSLLFRKVVRDCLAQIGDVEVIGVAGDGKAAVEKIRRFRPDVVTLDVEMPGMDGLAVLRQIKRDRLPTKIIMLSALTERGADATTEALSLGAFDFILKPSHGSPEKNLADLKEQLSQRISAVRRRPTSASKTIKPAIPRSPRTAMVTKRAVANPSRRAAGLIEAVLIGISTGGPKALRALLTQLPADYSVPIIIVQHMPPMFTASMARDIDRHAKLDVVEAADEMPLVGGTAYIAPGGKHLEVHRVAGSLRARVTDAPPERNCKPSVNVMFRSASDATGGRVLGAIMTGMGDDGLAGCQHLRNAGGTVWAQDEASCTVFGMPRQIIEAGLADRILPLNQFADALIQTGQKRLAVCH</sequence>
<dbReference type="GO" id="GO:0006935">
    <property type="term" value="P:chemotaxis"/>
    <property type="evidence" value="ECO:0007669"/>
    <property type="project" value="UniProtKB-UniRule"/>
</dbReference>
<dbReference type="Pfam" id="PF00072">
    <property type="entry name" value="Response_reg"/>
    <property type="match status" value="1"/>
</dbReference>
<evidence type="ECO:0000256" key="1">
    <source>
        <dbReference type="ARBA" id="ARBA00022801"/>
    </source>
</evidence>
<dbReference type="Pfam" id="PF01339">
    <property type="entry name" value="CheB_methylest"/>
    <property type="match status" value="1"/>
</dbReference>
<comment type="domain">
    <text evidence="3">Contains a C-terminal catalytic domain, and an N-terminal region which modulates catalytic activity.</text>
</comment>
<evidence type="ECO:0000313" key="8">
    <source>
        <dbReference type="EMBL" id="TWT72428.1"/>
    </source>
</evidence>
<dbReference type="GO" id="GO:0000156">
    <property type="term" value="F:phosphorelay response regulator activity"/>
    <property type="evidence" value="ECO:0007669"/>
    <property type="project" value="InterPro"/>
</dbReference>
<keyword evidence="3 5" id="KW-0597">Phosphoprotein</keyword>
<feature type="active site" evidence="3 4">
    <location>
        <position position="211"/>
    </location>
</feature>
<evidence type="ECO:0000256" key="4">
    <source>
        <dbReference type="PROSITE-ProRule" id="PRU00050"/>
    </source>
</evidence>
<organism evidence="8 9">
    <name type="scientific">Crateriforma conspicua</name>
    <dbReference type="NCBI Taxonomy" id="2527996"/>
    <lineage>
        <taxon>Bacteria</taxon>
        <taxon>Pseudomonadati</taxon>
        <taxon>Planctomycetota</taxon>
        <taxon>Planctomycetia</taxon>
        <taxon>Planctomycetales</taxon>
        <taxon>Planctomycetaceae</taxon>
        <taxon>Crateriforma</taxon>
    </lineage>
</organism>
<comment type="similarity">
    <text evidence="3">Belongs to the CheB family.</text>
</comment>
<feature type="domain" description="CheB-type methylesterase" evidence="7">
    <location>
        <begin position="179"/>
        <end position="365"/>
    </location>
</feature>
<dbReference type="HAMAP" id="MF_00099">
    <property type="entry name" value="CheB_chemtxs"/>
    <property type="match status" value="1"/>
</dbReference>
<proteinExistence type="inferred from homology"/>
<dbReference type="GO" id="GO:0005737">
    <property type="term" value="C:cytoplasm"/>
    <property type="evidence" value="ECO:0007669"/>
    <property type="project" value="UniProtKB-SubCell"/>
</dbReference>
<keyword evidence="1 3" id="KW-0378">Hydrolase</keyword>
<dbReference type="NCBIfam" id="NF001965">
    <property type="entry name" value="PRK00742.1"/>
    <property type="match status" value="1"/>
</dbReference>
<dbReference type="EC" id="3.5.1.44" evidence="3"/>
<evidence type="ECO:0000256" key="3">
    <source>
        <dbReference type="HAMAP-Rule" id="MF_00099"/>
    </source>
</evidence>
<feature type="modified residue" description="4-aspartylphosphate" evidence="3 5">
    <location>
        <position position="60"/>
    </location>
</feature>
<dbReference type="PANTHER" id="PTHR42872:SF3">
    <property type="entry name" value="PROTEIN-GLUTAMATE METHYLESTERASE_PROTEIN-GLUTAMINE GLUTAMINASE 1"/>
    <property type="match status" value="1"/>
</dbReference>
<dbReference type="InterPro" id="IPR000673">
    <property type="entry name" value="Sig_transdc_resp-reg_Me-estase"/>
</dbReference>
<dbReference type="Gene3D" id="3.40.50.180">
    <property type="entry name" value="Methylesterase CheB, C-terminal domain"/>
    <property type="match status" value="1"/>
</dbReference>
<keyword evidence="9" id="KW-1185">Reference proteome</keyword>
<dbReference type="InterPro" id="IPR008248">
    <property type="entry name" value="CheB-like"/>
</dbReference>
<evidence type="ECO:0000259" key="6">
    <source>
        <dbReference type="PROSITE" id="PS50110"/>
    </source>
</evidence>
<dbReference type="InterPro" id="IPR035909">
    <property type="entry name" value="CheB_C"/>
</dbReference>
<dbReference type="CDD" id="cd17541">
    <property type="entry name" value="REC_CheB-like"/>
    <property type="match status" value="1"/>
</dbReference>
<dbReference type="Proteomes" id="UP000317238">
    <property type="component" value="Unassembled WGS sequence"/>
</dbReference>
<dbReference type="PANTHER" id="PTHR42872">
    <property type="entry name" value="PROTEIN-GLUTAMATE METHYLESTERASE/PROTEIN-GLUTAMINE GLUTAMINASE"/>
    <property type="match status" value="1"/>
</dbReference>
<evidence type="ECO:0000256" key="2">
    <source>
        <dbReference type="ARBA" id="ARBA00048267"/>
    </source>
</evidence>
<name>A0A5C5YBX2_9PLAN</name>
<gene>
    <name evidence="3 8" type="primary">cheB</name>
    <name evidence="8" type="ORF">Pan14r_47480</name>
</gene>
<dbReference type="EC" id="3.1.1.61" evidence="3"/>
<dbReference type="InterPro" id="IPR011006">
    <property type="entry name" value="CheY-like_superfamily"/>
</dbReference>
<dbReference type="GO" id="GO:0050568">
    <property type="term" value="F:protein-glutamine glutaminase activity"/>
    <property type="evidence" value="ECO:0007669"/>
    <property type="project" value="UniProtKB-UniRule"/>
</dbReference>
<dbReference type="Gene3D" id="3.40.50.2300">
    <property type="match status" value="1"/>
</dbReference>
<dbReference type="PIRSF" id="PIRSF000876">
    <property type="entry name" value="RR_chemtxs_CheB"/>
    <property type="match status" value="1"/>
</dbReference>
<dbReference type="PROSITE" id="PS50122">
    <property type="entry name" value="CHEB"/>
    <property type="match status" value="1"/>
</dbReference>
<comment type="subcellular location">
    <subcellularLocation>
        <location evidence="3">Cytoplasm</location>
    </subcellularLocation>
</comment>
<keyword evidence="3 4" id="KW-0145">Chemotaxis</keyword>
<comment type="catalytic activity">
    <reaction evidence="2 3">
        <text>[protein]-L-glutamate 5-O-methyl ester + H2O = L-glutamyl-[protein] + methanol + H(+)</text>
        <dbReference type="Rhea" id="RHEA:23236"/>
        <dbReference type="Rhea" id="RHEA-COMP:10208"/>
        <dbReference type="Rhea" id="RHEA-COMP:10311"/>
        <dbReference type="ChEBI" id="CHEBI:15377"/>
        <dbReference type="ChEBI" id="CHEBI:15378"/>
        <dbReference type="ChEBI" id="CHEBI:17790"/>
        <dbReference type="ChEBI" id="CHEBI:29973"/>
        <dbReference type="ChEBI" id="CHEBI:82795"/>
        <dbReference type="EC" id="3.1.1.61"/>
    </reaction>
</comment>
<dbReference type="GO" id="GO:0008984">
    <property type="term" value="F:protein-glutamate methylesterase activity"/>
    <property type="evidence" value="ECO:0007669"/>
    <property type="project" value="UniProtKB-UniRule"/>
</dbReference>
<dbReference type="PROSITE" id="PS50110">
    <property type="entry name" value="RESPONSE_REGULATORY"/>
    <property type="match status" value="1"/>
</dbReference>
<evidence type="ECO:0000313" key="9">
    <source>
        <dbReference type="Proteomes" id="UP000317238"/>
    </source>
</evidence>
<dbReference type="SMART" id="SM00448">
    <property type="entry name" value="REC"/>
    <property type="match status" value="1"/>
</dbReference>
<dbReference type="SUPFAM" id="SSF52172">
    <property type="entry name" value="CheY-like"/>
    <property type="match status" value="1"/>
</dbReference>
<feature type="domain" description="Response regulatory" evidence="6">
    <location>
        <begin position="9"/>
        <end position="127"/>
    </location>
</feature>
<evidence type="ECO:0000259" key="7">
    <source>
        <dbReference type="PROSITE" id="PS50122"/>
    </source>
</evidence>
<dbReference type="EMBL" id="SJPL01000001">
    <property type="protein sequence ID" value="TWT72428.1"/>
    <property type="molecule type" value="Genomic_DNA"/>
</dbReference>
<dbReference type="AlphaFoldDB" id="A0A5C5YBX2"/>
<dbReference type="InterPro" id="IPR001789">
    <property type="entry name" value="Sig_transdc_resp-reg_receiver"/>
</dbReference>
<comment type="function">
    <text evidence="3">Involved in chemotaxis. Part of a chemotaxis signal transduction system that modulates chemotaxis in response to various stimuli. Catalyzes the demethylation of specific methylglutamate residues introduced into the chemoreceptors (methyl-accepting chemotaxis proteins or MCP) by CheR. Also mediates the irreversible deamidation of specific glutamine residues to glutamic acid.</text>
</comment>
<protein>
    <recommendedName>
        <fullName evidence="3">Protein-glutamate methylesterase/protein-glutamine glutaminase</fullName>
        <ecNumber evidence="3">3.1.1.61</ecNumber>
        <ecNumber evidence="3">3.5.1.44</ecNumber>
    </recommendedName>
</protein>
<dbReference type="SUPFAM" id="SSF52738">
    <property type="entry name" value="Methylesterase CheB, C-terminal domain"/>
    <property type="match status" value="1"/>
</dbReference>
<comment type="caution">
    <text evidence="8">The sequence shown here is derived from an EMBL/GenBank/DDBJ whole genome shotgun (WGS) entry which is preliminary data.</text>
</comment>
<evidence type="ECO:0000256" key="5">
    <source>
        <dbReference type="PROSITE-ProRule" id="PRU00169"/>
    </source>
</evidence>
<feature type="active site" evidence="3 4">
    <location>
        <position position="307"/>
    </location>
</feature>
<reference evidence="8 9" key="1">
    <citation type="submission" date="2019-02" db="EMBL/GenBank/DDBJ databases">
        <title>Deep-cultivation of Planctomycetes and their phenomic and genomic characterization uncovers novel biology.</title>
        <authorList>
            <person name="Wiegand S."/>
            <person name="Jogler M."/>
            <person name="Boedeker C."/>
            <person name="Pinto D."/>
            <person name="Vollmers J."/>
            <person name="Rivas-Marin E."/>
            <person name="Kohn T."/>
            <person name="Peeters S.H."/>
            <person name="Heuer A."/>
            <person name="Rast P."/>
            <person name="Oberbeckmann S."/>
            <person name="Bunk B."/>
            <person name="Jeske O."/>
            <person name="Meyerdierks A."/>
            <person name="Storesund J.E."/>
            <person name="Kallscheuer N."/>
            <person name="Luecker S."/>
            <person name="Lage O.M."/>
            <person name="Pohl T."/>
            <person name="Merkel B.J."/>
            <person name="Hornburger P."/>
            <person name="Mueller R.-W."/>
            <person name="Bruemmer F."/>
            <person name="Labrenz M."/>
            <person name="Spormann A.M."/>
            <person name="Op Den Camp H."/>
            <person name="Overmann J."/>
            <person name="Amann R."/>
            <person name="Jetten M.S.M."/>
            <person name="Mascher T."/>
            <person name="Medema M.H."/>
            <person name="Devos D.P."/>
            <person name="Kaster A.-K."/>
            <person name="Ovreas L."/>
            <person name="Rohde M."/>
            <person name="Galperin M.Y."/>
            <person name="Jogler C."/>
        </authorList>
    </citation>
    <scope>NUCLEOTIDE SEQUENCE [LARGE SCALE GENOMIC DNA]</scope>
    <source>
        <strain evidence="8 9">Pan14r</strain>
    </source>
</reference>
<keyword evidence="3" id="KW-0963">Cytoplasm</keyword>
<comment type="PTM">
    <text evidence="3">Phosphorylated by CheA. Phosphorylation of the N-terminal regulatory domain activates the methylesterase activity.</text>
</comment>
<comment type="catalytic activity">
    <reaction evidence="3">
        <text>L-glutaminyl-[protein] + H2O = L-glutamyl-[protein] + NH4(+)</text>
        <dbReference type="Rhea" id="RHEA:16441"/>
        <dbReference type="Rhea" id="RHEA-COMP:10207"/>
        <dbReference type="Rhea" id="RHEA-COMP:10208"/>
        <dbReference type="ChEBI" id="CHEBI:15377"/>
        <dbReference type="ChEBI" id="CHEBI:28938"/>
        <dbReference type="ChEBI" id="CHEBI:29973"/>
        <dbReference type="ChEBI" id="CHEBI:30011"/>
        <dbReference type="EC" id="3.5.1.44"/>
    </reaction>
</comment>